<evidence type="ECO:0000313" key="5">
    <source>
        <dbReference type="Proteomes" id="UP000053989"/>
    </source>
</evidence>
<comment type="subcellular location">
    <subcellularLocation>
        <location evidence="1">Nucleus</location>
    </subcellularLocation>
</comment>
<sequence length="329" mass="36475">MSAYFNAPSPSSHEPPCVTPRLMAHLPFAPRKRQRLYDNVEDVLKMYPCFNFKHFRDRAEAMFKWASEAGCADVDAASSPQAKPESDTTKTSSTQNADLARAIFFGPPSTTPFSPPKATKPSISFFAAVAAAFALGTLVEREVADEEARILAAAQGEGTNKAVQKETASSPSVLLALSQQALSLSEKSSPYDLDFLVTMILHVLYALHDGKVRVAHHLLPNVGKMVNIARIIGLDSDPDEFPGPFNLFEAESRRRLWWDIFYYDLFVSDYMGRSPLISDSEHTTRFPQDVDEDVFTPACTSIPLPRSPLSLIEPNVSDFKYFGLKCRCV</sequence>
<reference evidence="4 5" key="1">
    <citation type="submission" date="2014-04" db="EMBL/GenBank/DDBJ databases">
        <authorList>
            <consortium name="DOE Joint Genome Institute"/>
            <person name="Kuo A."/>
            <person name="Kohler A."/>
            <person name="Nagy L.G."/>
            <person name="Floudas D."/>
            <person name="Copeland A."/>
            <person name="Barry K.W."/>
            <person name="Cichocki N."/>
            <person name="Veneault-Fourrey C."/>
            <person name="LaButti K."/>
            <person name="Lindquist E.A."/>
            <person name="Lipzen A."/>
            <person name="Lundell T."/>
            <person name="Morin E."/>
            <person name="Murat C."/>
            <person name="Sun H."/>
            <person name="Tunlid A."/>
            <person name="Henrissat B."/>
            <person name="Grigoriev I.V."/>
            <person name="Hibbett D.S."/>
            <person name="Martin F."/>
            <person name="Nordberg H.P."/>
            <person name="Cantor M.N."/>
            <person name="Hua S.X."/>
        </authorList>
    </citation>
    <scope>NUCLEOTIDE SEQUENCE [LARGE SCALE GENOMIC DNA]</scope>
    <source>
        <strain evidence="4 5">Foug A</strain>
    </source>
</reference>
<dbReference type="GO" id="GO:0008270">
    <property type="term" value="F:zinc ion binding"/>
    <property type="evidence" value="ECO:0007669"/>
    <property type="project" value="InterPro"/>
</dbReference>
<evidence type="ECO:0000259" key="3">
    <source>
        <dbReference type="SMART" id="SM00906"/>
    </source>
</evidence>
<dbReference type="GO" id="GO:0003677">
    <property type="term" value="F:DNA binding"/>
    <property type="evidence" value="ECO:0007669"/>
    <property type="project" value="InterPro"/>
</dbReference>
<dbReference type="GO" id="GO:0006351">
    <property type="term" value="P:DNA-templated transcription"/>
    <property type="evidence" value="ECO:0007669"/>
    <property type="project" value="InterPro"/>
</dbReference>
<dbReference type="InParanoid" id="A0A0C2YWT2"/>
<accession>A0A0C2YWT2</accession>
<dbReference type="OrthoDB" id="4934715at2759"/>
<dbReference type="SMART" id="SM00906">
    <property type="entry name" value="Fungal_trans"/>
    <property type="match status" value="1"/>
</dbReference>
<gene>
    <name evidence="4" type="ORF">SCLCIDRAFT_63102</name>
</gene>
<evidence type="ECO:0000313" key="4">
    <source>
        <dbReference type="EMBL" id="KIM54073.1"/>
    </source>
</evidence>
<evidence type="ECO:0000256" key="1">
    <source>
        <dbReference type="ARBA" id="ARBA00004123"/>
    </source>
</evidence>
<feature type="non-terminal residue" evidence="4">
    <location>
        <position position="329"/>
    </location>
</feature>
<dbReference type="PANTHER" id="PTHR31001:SF88">
    <property type="entry name" value="TRANSCRIPTION FACTOR PDR3"/>
    <property type="match status" value="1"/>
</dbReference>
<evidence type="ECO:0000256" key="2">
    <source>
        <dbReference type="ARBA" id="ARBA00023242"/>
    </source>
</evidence>
<dbReference type="Proteomes" id="UP000053989">
    <property type="component" value="Unassembled WGS sequence"/>
</dbReference>
<dbReference type="HOGENOM" id="CLU_049627_0_0_1"/>
<dbReference type="AlphaFoldDB" id="A0A0C2YWT2"/>
<proteinExistence type="predicted"/>
<dbReference type="CDD" id="cd12148">
    <property type="entry name" value="fungal_TF_MHR"/>
    <property type="match status" value="1"/>
</dbReference>
<dbReference type="PANTHER" id="PTHR31001">
    <property type="entry name" value="UNCHARACTERIZED TRANSCRIPTIONAL REGULATORY PROTEIN"/>
    <property type="match status" value="1"/>
</dbReference>
<dbReference type="InterPro" id="IPR007219">
    <property type="entry name" value="XnlR_reg_dom"/>
</dbReference>
<reference evidence="5" key="2">
    <citation type="submission" date="2015-01" db="EMBL/GenBank/DDBJ databases">
        <title>Evolutionary Origins and Diversification of the Mycorrhizal Mutualists.</title>
        <authorList>
            <consortium name="DOE Joint Genome Institute"/>
            <consortium name="Mycorrhizal Genomics Consortium"/>
            <person name="Kohler A."/>
            <person name="Kuo A."/>
            <person name="Nagy L.G."/>
            <person name="Floudas D."/>
            <person name="Copeland A."/>
            <person name="Barry K.W."/>
            <person name="Cichocki N."/>
            <person name="Veneault-Fourrey C."/>
            <person name="LaButti K."/>
            <person name="Lindquist E.A."/>
            <person name="Lipzen A."/>
            <person name="Lundell T."/>
            <person name="Morin E."/>
            <person name="Murat C."/>
            <person name="Riley R."/>
            <person name="Ohm R."/>
            <person name="Sun H."/>
            <person name="Tunlid A."/>
            <person name="Henrissat B."/>
            <person name="Grigoriev I.V."/>
            <person name="Hibbett D.S."/>
            <person name="Martin F."/>
        </authorList>
    </citation>
    <scope>NUCLEOTIDE SEQUENCE [LARGE SCALE GENOMIC DNA]</scope>
    <source>
        <strain evidence="5">Foug A</strain>
    </source>
</reference>
<keyword evidence="5" id="KW-1185">Reference proteome</keyword>
<protein>
    <recommendedName>
        <fullName evidence="3">Xylanolytic transcriptional activator regulatory domain-containing protein</fullName>
    </recommendedName>
</protein>
<dbReference type="GO" id="GO:0005634">
    <property type="term" value="C:nucleus"/>
    <property type="evidence" value="ECO:0007669"/>
    <property type="project" value="UniProtKB-SubCell"/>
</dbReference>
<organism evidence="4 5">
    <name type="scientific">Scleroderma citrinum Foug A</name>
    <dbReference type="NCBI Taxonomy" id="1036808"/>
    <lineage>
        <taxon>Eukaryota</taxon>
        <taxon>Fungi</taxon>
        <taxon>Dikarya</taxon>
        <taxon>Basidiomycota</taxon>
        <taxon>Agaricomycotina</taxon>
        <taxon>Agaricomycetes</taxon>
        <taxon>Agaricomycetidae</taxon>
        <taxon>Boletales</taxon>
        <taxon>Sclerodermatineae</taxon>
        <taxon>Sclerodermataceae</taxon>
        <taxon>Scleroderma</taxon>
    </lineage>
</organism>
<dbReference type="STRING" id="1036808.A0A0C2YWT2"/>
<dbReference type="EMBL" id="KN822163">
    <property type="protein sequence ID" value="KIM54073.1"/>
    <property type="molecule type" value="Genomic_DNA"/>
</dbReference>
<keyword evidence="2" id="KW-0539">Nucleus</keyword>
<dbReference type="Pfam" id="PF04082">
    <property type="entry name" value="Fungal_trans"/>
    <property type="match status" value="1"/>
</dbReference>
<name>A0A0C2YWT2_9AGAM</name>
<feature type="domain" description="Xylanolytic transcriptional activator regulatory" evidence="3">
    <location>
        <begin position="218"/>
        <end position="293"/>
    </location>
</feature>
<dbReference type="InterPro" id="IPR050613">
    <property type="entry name" value="Sec_Metabolite_Reg"/>
</dbReference>